<keyword evidence="2" id="KW-1185">Reference proteome</keyword>
<name>A0ABS1UAP3_9PROT</name>
<organism evidence="1 2">
    <name type="scientific">Belnapia arida</name>
    <dbReference type="NCBI Taxonomy" id="2804533"/>
    <lineage>
        <taxon>Bacteria</taxon>
        <taxon>Pseudomonadati</taxon>
        <taxon>Pseudomonadota</taxon>
        <taxon>Alphaproteobacteria</taxon>
        <taxon>Acetobacterales</taxon>
        <taxon>Roseomonadaceae</taxon>
        <taxon>Belnapia</taxon>
    </lineage>
</organism>
<evidence type="ECO:0000313" key="2">
    <source>
        <dbReference type="Proteomes" id="UP000660885"/>
    </source>
</evidence>
<dbReference type="EMBL" id="JAETWB010000023">
    <property type="protein sequence ID" value="MBL6081190.1"/>
    <property type="molecule type" value="Genomic_DNA"/>
</dbReference>
<sequence length="216" mass="23598">MTHDPLGGEATGRAHLLEEEQVRGEFNAAGHSIWIGLAGLLGRRWDSQALAHRAASRIVGELSDLAKLRCLPDARPIPASSVLDELYERVSRYGRTPRTVVESHLVRRLAGEPRNLRTTAEVTELIEALLRRYAADYERGELTWVDELYAMATPGNPVMTWRLEVPPAHAAGEDAMVTLRVPVAALEAAGLSTGDQLILEPRWDGLWIGGGPPSAT</sequence>
<dbReference type="Proteomes" id="UP000660885">
    <property type="component" value="Unassembled WGS sequence"/>
</dbReference>
<dbReference type="RefSeq" id="WP_202834414.1">
    <property type="nucleotide sequence ID" value="NZ_JAETWB010000023.1"/>
</dbReference>
<proteinExistence type="predicted"/>
<evidence type="ECO:0000313" key="1">
    <source>
        <dbReference type="EMBL" id="MBL6081190.1"/>
    </source>
</evidence>
<comment type="caution">
    <text evidence="1">The sequence shown here is derived from an EMBL/GenBank/DDBJ whole genome shotgun (WGS) entry which is preliminary data.</text>
</comment>
<protein>
    <submittedName>
        <fullName evidence="1">Uncharacterized protein</fullName>
    </submittedName>
</protein>
<gene>
    <name evidence="1" type="ORF">JMJ56_24630</name>
</gene>
<accession>A0ABS1UAP3</accession>
<reference evidence="1 2" key="1">
    <citation type="submission" date="2021-01" db="EMBL/GenBank/DDBJ databases">
        <title>Belnapia mucosa sp. nov. and Belnapia arida sp. nov., isolated from the Tabernas Desert (Almeria, Spain).</title>
        <authorList>
            <person name="Molina-Menor E."/>
            <person name="Vidal-Verdu A."/>
            <person name="Calonge A."/>
            <person name="Satari L."/>
            <person name="Pereto J."/>
            <person name="Porcar M."/>
        </authorList>
    </citation>
    <scope>NUCLEOTIDE SEQUENCE [LARGE SCALE GENOMIC DNA]</scope>
    <source>
        <strain evidence="1 2">T18</strain>
    </source>
</reference>